<accession>A0ABZ3CB48</accession>
<protein>
    <submittedName>
        <fullName evidence="2">Uncharacterized protein</fullName>
    </submittedName>
</protein>
<gene>
    <name evidence="2" type="ORF">PCC79_07470</name>
</gene>
<evidence type="ECO:0000313" key="3">
    <source>
        <dbReference type="Proteomes" id="UP001434337"/>
    </source>
</evidence>
<name>A0ABZ3CB48_9ACTN</name>
<dbReference type="Proteomes" id="UP001434337">
    <property type="component" value="Chromosome"/>
</dbReference>
<dbReference type="EMBL" id="CP115965">
    <property type="protein sequence ID" value="WZX00015.1"/>
    <property type="molecule type" value="Genomic_DNA"/>
</dbReference>
<sequence length="338" mass="37759">MARKARPVFDADRLVDEFKVYDRHVDVVSSFHWLYTQVTELADTVAQFERYPSIKVGDKSLTPDFTVAFTDGSGMAGEVANLSLRDESVEGLCRQLQGYAELTEMPGPPNQKGHQAPLPVSPVDVLFLTPVAVAADAADRVLTQRVDDPEHWFSPPRRPVLVHYSQEPDKYVFLVWPAGNGTLHRGQREHVFGDRHTFRCLPDQFGPNKVQYGFMNDQVPGLYMATRLWTQVLPNSFWQDEATVPLAELVAAVKDQHEGHGNTREVRLGMQVLVAAGLAKETVPDKEWVVTRRSLRRSDKDVAVAIAERVRKAAAPSATPPARRPRKATPGDGQETLF</sequence>
<organism evidence="2 3">
    <name type="scientific">Propioniciclava soli</name>
    <dbReference type="NCBI Taxonomy" id="2775081"/>
    <lineage>
        <taxon>Bacteria</taxon>
        <taxon>Bacillati</taxon>
        <taxon>Actinomycetota</taxon>
        <taxon>Actinomycetes</taxon>
        <taxon>Propionibacteriales</taxon>
        <taxon>Propionibacteriaceae</taxon>
        <taxon>Propioniciclava</taxon>
    </lineage>
</organism>
<evidence type="ECO:0000313" key="2">
    <source>
        <dbReference type="EMBL" id="WZX00015.1"/>
    </source>
</evidence>
<reference evidence="2 3" key="1">
    <citation type="journal article" date="2023" name="Environ Microbiome">
        <title>A coral-associated actinobacterium mitigates coral bleaching under heat stress.</title>
        <authorList>
            <person name="Li J."/>
            <person name="Zou Y."/>
            <person name="Li Q."/>
            <person name="Zhang J."/>
            <person name="Bourne D.G."/>
            <person name="Lyu Y."/>
            <person name="Liu C."/>
            <person name="Zhang S."/>
        </authorList>
    </citation>
    <scope>NUCLEOTIDE SEQUENCE [LARGE SCALE GENOMIC DNA]</scope>
    <source>
        <strain evidence="2 3">SCSIO 13291</strain>
    </source>
</reference>
<evidence type="ECO:0000256" key="1">
    <source>
        <dbReference type="SAM" id="MobiDB-lite"/>
    </source>
</evidence>
<proteinExistence type="predicted"/>
<dbReference type="RefSeq" id="WP_342373436.1">
    <property type="nucleotide sequence ID" value="NZ_CP115965.1"/>
</dbReference>
<feature type="region of interest" description="Disordered" evidence="1">
    <location>
        <begin position="311"/>
        <end position="338"/>
    </location>
</feature>
<keyword evidence="3" id="KW-1185">Reference proteome</keyword>